<evidence type="ECO:0000256" key="1">
    <source>
        <dbReference type="ARBA" id="ARBA00022679"/>
    </source>
</evidence>
<proteinExistence type="inferred from homology"/>
<dbReference type="Proteomes" id="UP000239648">
    <property type="component" value="Unassembled WGS sequence"/>
</dbReference>
<dbReference type="InterPro" id="IPR051531">
    <property type="entry name" value="N-acetyltransferase"/>
</dbReference>
<reference evidence="6 7" key="2">
    <citation type="submission" date="2018-02" db="EMBL/GenBank/DDBJ databases">
        <title>Subsurface microbial communities from deep shales in Ohio and West Virginia, USA.</title>
        <authorList>
            <person name="Wrighton K."/>
        </authorList>
    </citation>
    <scope>NUCLEOTIDE SEQUENCE [LARGE SCALE GENOMIC DNA]</scope>
    <source>
        <strain evidence="6 7">UTICA-S1B9</strain>
    </source>
</reference>
<keyword evidence="1 6" id="KW-0808">Transferase</keyword>
<evidence type="ECO:0000259" key="4">
    <source>
        <dbReference type="PROSITE" id="PS51186"/>
    </source>
</evidence>
<reference evidence="5 8" key="1">
    <citation type="submission" date="2018-02" db="EMBL/GenBank/DDBJ databases">
        <title>Deep subsurface shale carbon reservoir microbial communities from Ohio and West Virginia, USA.</title>
        <authorList>
            <person name="Wrighton K."/>
        </authorList>
    </citation>
    <scope>NUCLEOTIDE SEQUENCE [LARGE SCALE GENOMIC DNA]</scope>
    <source>
        <strain evidence="5 8">UTICA-S1B6</strain>
    </source>
</reference>
<organism evidence="6 7">
    <name type="scientific">Marinobacter persicus</name>
    <dbReference type="NCBI Taxonomy" id="930118"/>
    <lineage>
        <taxon>Bacteria</taxon>
        <taxon>Pseudomonadati</taxon>
        <taxon>Pseudomonadota</taxon>
        <taxon>Gammaproteobacteria</taxon>
        <taxon>Pseudomonadales</taxon>
        <taxon>Marinobacteraceae</taxon>
        <taxon>Marinobacter</taxon>
    </lineage>
</organism>
<dbReference type="Pfam" id="PF13302">
    <property type="entry name" value="Acetyltransf_3"/>
    <property type="match status" value="1"/>
</dbReference>
<gene>
    <name evidence="6" type="ORF">B0H24_101220</name>
    <name evidence="5" type="ORF">BY455_11320</name>
</gene>
<dbReference type="Proteomes" id="UP000239446">
    <property type="component" value="Unassembled WGS sequence"/>
</dbReference>
<keyword evidence="8" id="KW-1185">Reference proteome</keyword>
<dbReference type="PROSITE" id="PS51186">
    <property type="entry name" value="GNAT"/>
    <property type="match status" value="1"/>
</dbReference>
<accession>A0A2S6G645</accession>
<dbReference type="EMBL" id="PTIT01000013">
    <property type="protein sequence ID" value="PPK51323.1"/>
    <property type="molecule type" value="Genomic_DNA"/>
</dbReference>
<sequence length="178" mass="20447">MMEIETKRLYLRSLTDKDVTNRYVGWLNDPEVNQYLETRHEVQTLESCLSFIDDCNFSPSTKLFGIFYKEDNAHIGNAKIGFINPHYQRGQVSILIGEKSYWGQGLSSEVVNALTHYGFNELGLHRLEAGCYEDNLASLRVFLKNGYTIEGFLRHQVTLGGRRLGCFWLGILSHEFSN</sequence>
<dbReference type="InterPro" id="IPR016181">
    <property type="entry name" value="Acyl_CoA_acyltransferase"/>
</dbReference>
<evidence type="ECO:0000313" key="5">
    <source>
        <dbReference type="EMBL" id="PPK51323.1"/>
    </source>
</evidence>
<dbReference type="AlphaFoldDB" id="A0A2S6G645"/>
<dbReference type="OrthoDB" id="9784707at2"/>
<dbReference type="GO" id="GO:0016747">
    <property type="term" value="F:acyltransferase activity, transferring groups other than amino-acyl groups"/>
    <property type="evidence" value="ECO:0007669"/>
    <property type="project" value="InterPro"/>
</dbReference>
<dbReference type="InterPro" id="IPR000182">
    <property type="entry name" value="GNAT_dom"/>
</dbReference>
<evidence type="ECO:0000313" key="8">
    <source>
        <dbReference type="Proteomes" id="UP000239648"/>
    </source>
</evidence>
<comment type="similarity">
    <text evidence="3">Belongs to the acetyltransferase family. RimJ subfamily.</text>
</comment>
<evidence type="ECO:0000256" key="2">
    <source>
        <dbReference type="ARBA" id="ARBA00023315"/>
    </source>
</evidence>
<evidence type="ECO:0000256" key="3">
    <source>
        <dbReference type="ARBA" id="ARBA00038502"/>
    </source>
</evidence>
<dbReference type="EMBL" id="PTIU01000012">
    <property type="protein sequence ID" value="PPK54576.1"/>
    <property type="molecule type" value="Genomic_DNA"/>
</dbReference>
<comment type="caution">
    <text evidence="6">The sequence shown here is derived from an EMBL/GenBank/DDBJ whole genome shotgun (WGS) entry which is preliminary data.</text>
</comment>
<keyword evidence="2" id="KW-0012">Acyltransferase</keyword>
<dbReference type="PANTHER" id="PTHR43792">
    <property type="entry name" value="GNAT FAMILY, PUTATIVE (AFU_ORTHOLOGUE AFUA_3G00765)-RELATED-RELATED"/>
    <property type="match status" value="1"/>
</dbReference>
<evidence type="ECO:0000313" key="7">
    <source>
        <dbReference type="Proteomes" id="UP000239446"/>
    </source>
</evidence>
<feature type="domain" description="N-acetyltransferase" evidence="4">
    <location>
        <begin position="9"/>
        <end position="165"/>
    </location>
</feature>
<protein>
    <submittedName>
        <fullName evidence="6">RimJ/RimL family protein N-acetyltransferase</fullName>
    </submittedName>
</protein>
<dbReference type="Gene3D" id="3.40.630.30">
    <property type="match status" value="1"/>
</dbReference>
<evidence type="ECO:0000313" key="6">
    <source>
        <dbReference type="EMBL" id="PPK54576.1"/>
    </source>
</evidence>
<name>A0A2S6G645_9GAMM</name>
<dbReference type="RefSeq" id="WP_104416201.1">
    <property type="nucleotide sequence ID" value="NZ_PTIT01000013.1"/>
</dbReference>
<dbReference type="SUPFAM" id="SSF55729">
    <property type="entry name" value="Acyl-CoA N-acyltransferases (Nat)"/>
    <property type="match status" value="1"/>
</dbReference>
<dbReference type="PANTHER" id="PTHR43792:SF8">
    <property type="entry name" value="[RIBOSOMAL PROTEIN US5]-ALANINE N-ACETYLTRANSFERASE"/>
    <property type="match status" value="1"/>
</dbReference>